<accession>A0A132U3E3</accession>
<dbReference type="PATRIC" id="fig|483937.3.peg.2943"/>
<evidence type="ECO:0000313" key="2">
    <source>
        <dbReference type="Proteomes" id="UP000070475"/>
    </source>
</evidence>
<dbReference type="AlphaFoldDB" id="A0A132U3E3"/>
<keyword evidence="2" id="KW-1185">Reference proteome</keyword>
<protein>
    <submittedName>
        <fullName evidence="1">Uncharacterized protein</fullName>
    </submittedName>
</protein>
<dbReference type="Proteomes" id="UP000070475">
    <property type="component" value="Unassembled WGS sequence"/>
</dbReference>
<evidence type="ECO:0000313" key="1">
    <source>
        <dbReference type="EMBL" id="KWX78020.1"/>
    </source>
</evidence>
<sequence>MQFETMREAHEWAYSEAYNAIGNLYDGYITTDEKIAYALVFELTRSNTIHGFRFNIHCDYDFSVKPIAYKVWVSRGVHKKDRSF</sequence>
<gene>
    <name evidence="1" type="ORF">AMQ84_10940</name>
</gene>
<name>A0A132U3E3_9BACL</name>
<reference evidence="1 2" key="1">
    <citation type="submission" date="2015-08" db="EMBL/GenBank/DDBJ databases">
        <title>Genomes of Paenibacillus riograndensis.</title>
        <authorList>
            <person name="Sant'Anna F.H."/>
            <person name="Souza R."/>
            <person name="Ambrosini A."/>
            <person name="Bach E."/>
            <person name="Fernandes G."/>
            <person name="Balsanelli E."/>
            <person name="Baura V.A."/>
            <person name="Pedrosa F.O."/>
            <person name="Souza E.M."/>
            <person name="Passaglia L."/>
        </authorList>
    </citation>
    <scope>NUCLEOTIDE SEQUENCE [LARGE SCALE GENOMIC DNA]</scope>
    <source>
        <strain evidence="1 2">CAS34</strain>
    </source>
</reference>
<proteinExistence type="predicted"/>
<dbReference type="EMBL" id="LIRB01000122">
    <property type="protein sequence ID" value="KWX78020.1"/>
    <property type="molecule type" value="Genomic_DNA"/>
</dbReference>
<organism evidence="1 2">
    <name type="scientific">Paenibacillus riograndensis</name>
    <dbReference type="NCBI Taxonomy" id="483937"/>
    <lineage>
        <taxon>Bacteria</taxon>
        <taxon>Bacillati</taxon>
        <taxon>Bacillota</taxon>
        <taxon>Bacilli</taxon>
        <taxon>Bacillales</taxon>
        <taxon>Paenibacillaceae</taxon>
        <taxon>Paenibacillus</taxon>
        <taxon>Paenibacillus sonchi group</taxon>
    </lineage>
</organism>
<comment type="caution">
    <text evidence="1">The sequence shown here is derived from an EMBL/GenBank/DDBJ whole genome shotgun (WGS) entry which is preliminary data.</text>
</comment>